<evidence type="ECO:0000313" key="1">
    <source>
        <dbReference type="EMBL" id="TKS01199.1"/>
    </source>
</evidence>
<sequence length="237" mass="26203">MPSLILGPPESGPASIPALNFVGKDSAESARGLTLNVELLSDVLQNCAIYAALVFCFLVARTNLFKSACTSNLDQWLCKLLAEPLYILSQNLLLLKLWLIVETAATVFALSDNVNHSFQAKIWGESIPLCGGYCALIRSLVVRLVFLPLKESSHATFSRSASGFFCIFFYHLLTFRLDSSVVFWCNYSQFPRNCFWTTKISGQHLKSPSLSAEVVSAYHLSSCFIAAFVESKPEPNE</sequence>
<reference evidence="1" key="1">
    <citation type="submission" date="2018-10" db="EMBL/GenBank/DDBJ databases">
        <title>Population genomic analysis revealed the cold adaptation of white poplar.</title>
        <authorList>
            <person name="Liu Y.-J."/>
        </authorList>
    </citation>
    <scope>NUCLEOTIDE SEQUENCE [LARGE SCALE GENOMIC DNA]</scope>
    <source>
        <strain evidence="1">PAL-ZL1</strain>
    </source>
</reference>
<proteinExistence type="predicted"/>
<dbReference type="EMBL" id="RCHU01000575">
    <property type="protein sequence ID" value="TKS01199.1"/>
    <property type="molecule type" value="Genomic_DNA"/>
</dbReference>
<dbReference type="AlphaFoldDB" id="A0A4U5PVJ6"/>
<accession>A0A4U5PVJ6</accession>
<comment type="caution">
    <text evidence="1">The sequence shown here is derived from an EMBL/GenBank/DDBJ whole genome shotgun (WGS) entry which is preliminary data.</text>
</comment>
<name>A0A4U5PVJ6_POPAL</name>
<gene>
    <name evidence="1" type="ORF">D5086_0000176820</name>
</gene>
<protein>
    <submittedName>
        <fullName evidence="1">Uncharacterized protein</fullName>
    </submittedName>
</protein>
<organism evidence="1">
    <name type="scientific">Populus alba</name>
    <name type="common">White poplar</name>
    <dbReference type="NCBI Taxonomy" id="43335"/>
    <lineage>
        <taxon>Eukaryota</taxon>
        <taxon>Viridiplantae</taxon>
        <taxon>Streptophyta</taxon>
        <taxon>Embryophyta</taxon>
        <taxon>Tracheophyta</taxon>
        <taxon>Spermatophyta</taxon>
        <taxon>Magnoliopsida</taxon>
        <taxon>eudicotyledons</taxon>
        <taxon>Gunneridae</taxon>
        <taxon>Pentapetalae</taxon>
        <taxon>rosids</taxon>
        <taxon>fabids</taxon>
        <taxon>Malpighiales</taxon>
        <taxon>Salicaceae</taxon>
        <taxon>Saliceae</taxon>
        <taxon>Populus</taxon>
    </lineage>
</organism>